<dbReference type="PROSITE" id="PS51843">
    <property type="entry name" value="NR_LBD"/>
    <property type="match status" value="1"/>
</dbReference>
<dbReference type="PRINTS" id="PR00398">
    <property type="entry name" value="STRDHORMONER"/>
</dbReference>
<dbReference type="GO" id="GO:0003700">
    <property type="term" value="F:DNA-binding transcription factor activity"/>
    <property type="evidence" value="ECO:0007669"/>
    <property type="project" value="InterPro"/>
</dbReference>
<feature type="domain" description="Nuclear receptor" evidence="10">
    <location>
        <begin position="27"/>
        <end position="104"/>
    </location>
</feature>
<organism evidence="12 13">
    <name type="scientific">Hermetia illucens</name>
    <name type="common">Black soldier fly</name>
    <dbReference type="NCBI Taxonomy" id="343691"/>
    <lineage>
        <taxon>Eukaryota</taxon>
        <taxon>Metazoa</taxon>
        <taxon>Ecdysozoa</taxon>
        <taxon>Arthropoda</taxon>
        <taxon>Hexapoda</taxon>
        <taxon>Insecta</taxon>
        <taxon>Pterygota</taxon>
        <taxon>Neoptera</taxon>
        <taxon>Endopterygota</taxon>
        <taxon>Diptera</taxon>
        <taxon>Brachycera</taxon>
        <taxon>Stratiomyomorpha</taxon>
        <taxon>Stratiomyidae</taxon>
        <taxon>Hermetiinae</taxon>
        <taxon>Hermetia</taxon>
    </lineage>
</organism>
<dbReference type="OrthoDB" id="10045640at2759"/>
<dbReference type="GO" id="GO:0032502">
    <property type="term" value="P:developmental process"/>
    <property type="evidence" value="ECO:0007669"/>
    <property type="project" value="UniProtKB-ARBA"/>
</dbReference>
<dbReference type="InterPro" id="IPR050274">
    <property type="entry name" value="Nuclear_hormone_rcpt_NR2"/>
</dbReference>
<evidence type="ECO:0000256" key="2">
    <source>
        <dbReference type="ARBA" id="ARBA00022723"/>
    </source>
</evidence>
<dbReference type="GO" id="GO:0000122">
    <property type="term" value="P:negative regulation of transcription by RNA polymerase II"/>
    <property type="evidence" value="ECO:0007669"/>
    <property type="project" value="UniProtKB-ARBA"/>
</dbReference>
<keyword evidence="3" id="KW-0863">Zinc-finger</keyword>
<dbReference type="InterPro" id="IPR001628">
    <property type="entry name" value="Znf_hrmn_rcpt"/>
</dbReference>
<dbReference type="InterPro" id="IPR013088">
    <property type="entry name" value="Znf_NHR/GATA"/>
</dbReference>
<dbReference type="SMART" id="SM00399">
    <property type="entry name" value="ZnF_C4"/>
    <property type="match status" value="1"/>
</dbReference>
<evidence type="ECO:0000259" key="10">
    <source>
        <dbReference type="PROSITE" id="PS51030"/>
    </source>
</evidence>
<dbReference type="GO" id="GO:0005634">
    <property type="term" value="C:nucleus"/>
    <property type="evidence" value="ECO:0007669"/>
    <property type="project" value="UniProtKB-SubCell"/>
</dbReference>
<dbReference type="AlphaFoldDB" id="A0A7R8V236"/>
<evidence type="ECO:0000256" key="7">
    <source>
        <dbReference type="ARBA" id="ARBA00023163"/>
    </source>
</evidence>
<evidence type="ECO:0000256" key="3">
    <source>
        <dbReference type="ARBA" id="ARBA00022771"/>
    </source>
</evidence>
<keyword evidence="6" id="KW-0238">DNA-binding</keyword>
<dbReference type="PROSITE" id="PS00031">
    <property type="entry name" value="NUCLEAR_REC_DBD_1"/>
    <property type="match status" value="1"/>
</dbReference>
<dbReference type="PANTHER" id="PTHR24083">
    <property type="entry name" value="NUCLEAR HORMONE RECEPTOR"/>
    <property type="match status" value="1"/>
</dbReference>
<keyword evidence="2" id="KW-0479">Metal-binding</keyword>
<evidence type="ECO:0000259" key="11">
    <source>
        <dbReference type="PROSITE" id="PS51843"/>
    </source>
</evidence>
<gene>
    <name evidence="12" type="ORF">HERILL_LOCUS13823</name>
</gene>
<dbReference type="Gene3D" id="1.10.565.10">
    <property type="entry name" value="Retinoid X Receptor"/>
    <property type="match status" value="1"/>
</dbReference>
<evidence type="ECO:0000256" key="5">
    <source>
        <dbReference type="ARBA" id="ARBA00023015"/>
    </source>
</evidence>
<dbReference type="PROSITE" id="PS51030">
    <property type="entry name" value="NUCLEAR_REC_DBD_2"/>
    <property type="match status" value="1"/>
</dbReference>
<keyword evidence="5" id="KW-0805">Transcription regulation</keyword>
<reference evidence="12 13" key="1">
    <citation type="submission" date="2020-11" db="EMBL/GenBank/DDBJ databases">
        <authorList>
            <person name="Wallbank WR R."/>
            <person name="Pardo Diaz C."/>
            <person name="Kozak K."/>
            <person name="Martin S."/>
            <person name="Jiggins C."/>
            <person name="Moest M."/>
            <person name="Warren A I."/>
            <person name="Generalovic N T."/>
            <person name="Byers J.R.P. K."/>
            <person name="Montejo-Kovacevich G."/>
            <person name="Yen C E."/>
        </authorList>
    </citation>
    <scope>NUCLEOTIDE SEQUENCE [LARGE SCALE GENOMIC DNA]</scope>
</reference>
<accession>A0A7R8V236</accession>
<proteinExistence type="predicted"/>
<evidence type="ECO:0000313" key="13">
    <source>
        <dbReference type="Proteomes" id="UP000594454"/>
    </source>
</evidence>
<dbReference type="FunFam" id="3.30.50.10:FF:000019">
    <property type="entry name" value="Nuclear receptor subfamily 2 group E member"/>
    <property type="match status" value="1"/>
</dbReference>
<sequence>MEVLSCPSSPIIDVGSNEFPAKNRILDIPCVVCRDYSSGKHYGIYACDGCAGFFKRSIRQDRQYICKLGNPGRCVVDKTHRNQCRACRLRKCFEVGMNQQAVQHERGPRASTLLRQISLQNEVIGAEIAANANRIAFSVIPFVTNNNTLPYSTMQRTVYHQPKVIHQPCVVQPAPSVGETSIQGIAAEHLFFNIRQCRSMGRFSELCISDQLLLIDGSWKELLVLSMVQHMMPVPLVQLLREYTAEERYNHFMHRLADDVQTLTCTLHYIQSLHFNPQEYDLLRPVFLFQRACMEGLTATYMISQDSRIETKLREGPKIYEMYEIACANLLNFSSRIRPNGVRISEISHVIQHLRVSPLYVIEELFFRKVVGNNPLMRLIAELYLDKRL</sequence>
<dbReference type="Pfam" id="PF00105">
    <property type="entry name" value="zf-C4"/>
    <property type="match status" value="1"/>
</dbReference>
<dbReference type="InterPro" id="IPR000536">
    <property type="entry name" value="Nucl_hrmn_rcpt_lig-bd"/>
</dbReference>
<name>A0A7R8V236_HERIL</name>
<evidence type="ECO:0000313" key="12">
    <source>
        <dbReference type="EMBL" id="CAD7091406.1"/>
    </source>
</evidence>
<dbReference type="EMBL" id="LR899013">
    <property type="protein sequence ID" value="CAD7091406.1"/>
    <property type="molecule type" value="Genomic_DNA"/>
</dbReference>
<keyword evidence="7" id="KW-0804">Transcription</keyword>
<dbReference type="Proteomes" id="UP000594454">
    <property type="component" value="Chromosome 5"/>
</dbReference>
<dbReference type="SUPFAM" id="SSF48508">
    <property type="entry name" value="Nuclear receptor ligand-binding domain"/>
    <property type="match status" value="1"/>
</dbReference>
<evidence type="ECO:0000256" key="8">
    <source>
        <dbReference type="ARBA" id="ARBA00023170"/>
    </source>
</evidence>
<protein>
    <submittedName>
        <fullName evidence="12">Uncharacterized protein</fullName>
    </submittedName>
</protein>
<keyword evidence="8" id="KW-0675">Receptor</keyword>
<evidence type="ECO:0000256" key="1">
    <source>
        <dbReference type="ARBA" id="ARBA00004123"/>
    </source>
</evidence>
<keyword evidence="4" id="KW-0862">Zinc</keyword>
<comment type="subcellular location">
    <subcellularLocation>
        <location evidence="1">Nucleus</location>
    </subcellularLocation>
</comment>
<dbReference type="InParanoid" id="A0A7R8V236"/>
<dbReference type="PRINTS" id="PR00047">
    <property type="entry name" value="STROIDFINGER"/>
</dbReference>
<dbReference type="Gene3D" id="3.30.50.10">
    <property type="entry name" value="Erythroid Transcription Factor GATA-1, subunit A"/>
    <property type="match status" value="1"/>
</dbReference>
<feature type="domain" description="NR LBD" evidence="11">
    <location>
        <begin position="148"/>
        <end position="387"/>
    </location>
</feature>
<dbReference type="InterPro" id="IPR035500">
    <property type="entry name" value="NHR-like_dom_sf"/>
</dbReference>
<dbReference type="GO" id="GO:0008270">
    <property type="term" value="F:zinc ion binding"/>
    <property type="evidence" value="ECO:0007669"/>
    <property type="project" value="UniProtKB-KW"/>
</dbReference>
<dbReference type="InterPro" id="IPR001723">
    <property type="entry name" value="Nuclear_hrmn_rcpt"/>
</dbReference>
<evidence type="ECO:0000256" key="9">
    <source>
        <dbReference type="ARBA" id="ARBA00023242"/>
    </source>
</evidence>
<keyword evidence="13" id="KW-1185">Reference proteome</keyword>
<dbReference type="GO" id="GO:0043565">
    <property type="term" value="F:sequence-specific DNA binding"/>
    <property type="evidence" value="ECO:0007669"/>
    <property type="project" value="InterPro"/>
</dbReference>
<keyword evidence="9" id="KW-0539">Nucleus</keyword>
<evidence type="ECO:0000256" key="4">
    <source>
        <dbReference type="ARBA" id="ARBA00022833"/>
    </source>
</evidence>
<evidence type="ECO:0000256" key="6">
    <source>
        <dbReference type="ARBA" id="ARBA00023125"/>
    </source>
</evidence>
<dbReference type="SUPFAM" id="SSF57716">
    <property type="entry name" value="Glucocorticoid receptor-like (DNA-binding domain)"/>
    <property type="match status" value="1"/>
</dbReference>